<name>A0A6B2NN56_9RHOB</name>
<sequence>MWLLFNNTPFAADRGWTRDESGAETWLVVIKGTFEVAPDGVQFPANDQRQVALSPVYEGSGPTAELIEETDLNIFKPRTDVFVAGHAYAPGGRAKESELRLKVADIDKRVRVLGDRSMGVGPVGLAMSAPREFDKIPLSWRRAYGGWDQDPDNPGWEPANTIGTGFATDVNRLAGGNAPNFEYPDAPYTGPERGRPAGFGPVARHWIPRLKYAGTYDAVWEKTRDPLPPVDFDRQFYQAAPRDQQSEQPLVGYEHVRMGNFTSDGFWQFLLPRLSFDIVTEFYNRPTRRSDVQIHTVWLYPDERRFSVVWLSALPVPYDEERLKSTTVSLRTRVGVPDSIRRTGVWLGAA</sequence>
<evidence type="ECO:0000313" key="2">
    <source>
        <dbReference type="EMBL" id="NDW45536.1"/>
    </source>
</evidence>
<proteinExistence type="predicted"/>
<dbReference type="EMBL" id="JAAGOX010000015">
    <property type="protein sequence ID" value="NDW45536.1"/>
    <property type="molecule type" value="Genomic_DNA"/>
</dbReference>
<organism evidence="2">
    <name type="scientific">Ruegeria sp. PrR005</name>
    <dbReference type="NCBI Taxonomy" id="2706882"/>
    <lineage>
        <taxon>Bacteria</taxon>
        <taxon>Pseudomonadati</taxon>
        <taxon>Pseudomonadota</taxon>
        <taxon>Alphaproteobacteria</taxon>
        <taxon>Rhodobacterales</taxon>
        <taxon>Roseobacteraceae</taxon>
        <taxon>Ruegeria</taxon>
    </lineage>
</organism>
<dbReference type="RefSeq" id="WP_164129795.1">
    <property type="nucleotide sequence ID" value="NZ_JAAGOX010000015.1"/>
</dbReference>
<accession>A0A6B2NN56</accession>
<comment type="caution">
    <text evidence="2">The sequence shown here is derived from an EMBL/GenBank/DDBJ whole genome shotgun (WGS) entry which is preliminary data.</text>
</comment>
<protein>
    <submittedName>
        <fullName evidence="2">DUF2169 domain-containing protein</fullName>
    </submittedName>
</protein>
<evidence type="ECO:0000259" key="1">
    <source>
        <dbReference type="Pfam" id="PF09937"/>
    </source>
</evidence>
<dbReference type="AlphaFoldDB" id="A0A6B2NN56"/>
<dbReference type="InterPro" id="IPR018683">
    <property type="entry name" value="DUF2169"/>
</dbReference>
<reference evidence="2" key="1">
    <citation type="submission" date="2020-02" db="EMBL/GenBank/DDBJ databases">
        <title>Delineation of the pyrene-degrading pathway in Roseobacter clade bacteria by genomic analysis.</title>
        <authorList>
            <person name="Zhou H."/>
            <person name="Wang H."/>
        </authorList>
    </citation>
    <scope>NUCLEOTIDE SEQUENCE</scope>
    <source>
        <strain evidence="2">PrR005</strain>
    </source>
</reference>
<gene>
    <name evidence="2" type="ORF">G0P99_11240</name>
</gene>
<feature type="domain" description="DUF2169" evidence="1">
    <location>
        <begin position="22"/>
        <end position="310"/>
    </location>
</feature>
<dbReference type="Pfam" id="PF09937">
    <property type="entry name" value="DUF2169"/>
    <property type="match status" value="1"/>
</dbReference>